<dbReference type="PANTHER" id="PTHR42781:SF4">
    <property type="entry name" value="SPERMIDINE_PUTRESCINE IMPORT ATP-BINDING PROTEIN POTA"/>
    <property type="match status" value="1"/>
</dbReference>
<dbReference type="PANTHER" id="PTHR42781">
    <property type="entry name" value="SPERMIDINE/PUTRESCINE IMPORT ATP-BINDING PROTEIN POTA"/>
    <property type="match status" value="1"/>
</dbReference>
<dbReference type="NCBIfam" id="TIGR01187">
    <property type="entry name" value="potA"/>
    <property type="match status" value="1"/>
</dbReference>
<keyword evidence="4 7" id="KW-0067">ATP-binding</keyword>
<keyword evidence="1 7" id="KW-0813">Transport</keyword>
<dbReference type="EMBL" id="CP095045">
    <property type="protein sequence ID" value="UOQ57594.1"/>
    <property type="molecule type" value="Genomic_DNA"/>
</dbReference>
<dbReference type="InterPro" id="IPR013611">
    <property type="entry name" value="Transp-assoc_OB_typ2"/>
</dbReference>
<dbReference type="RefSeq" id="WP_244728378.1">
    <property type="nucleotide sequence ID" value="NZ_CP095045.1"/>
</dbReference>
<proteinExistence type="inferred from homology"/>
<comment type="similarity">
    <text evidence="7">Belongs to the ABC transporter superfamily. Spermidine/putrescine importer (TC 3.A.1.11.1) family.</text>
</comment>
<comment type="catalytic activity">
    <reaction evidence="7">
        <text>ATP + H2O + polyamine-[polyamine-binding protein]Side 1 = ADP + phosphate + polyamineSide 2 + [polyamine-binding protein]Side 1.</text>
        <dbReference type="EC" id="7.6.2.11"/>
    </reaction>
</comment>
<comment type="subunit">
    <text evidence="7">The complex is composed of two ATP-binding proteins (PotA), two transmembrane proteins (PotB and PotC) and a solute-binding protein (PotD).</text>
</comment>
<evidence type="ECO:0000256" key="2">
    <source>
        <dbReference type="ARBA" id="ARBA00022475"/>
    </source>
</evidence>
<dbReference type="InterPro" id="IPR003439">
    <property type="entry name" value="ABC_transporter-like_ATP-bd"/>
</dbReference>
<dbReference type="PROSITE" id="PS50893">
    <property type="entry name" value="ABC_TRANSPORTER_2"/>
    <property type="match status" value="1"/>
</dbReference>
<dbReference type="SUPFAM" id="SSF52540">
    <property type="entry name" value="P-loop containing nucleoside triphosphate hydrolases"/>
    <property type="match status" value="1"/>
</dbReference>
<dbReference type="GO" id="GO:0005524">
    <property type="term" value="F:ATP binding"/>
    <property type="evidence" value="ECO:0007669"/>
    <property type="project" value="UniProtKB-KW"/>
</dbReference>
<dbReference type="CDD" id="cd03300">
    <property type="entry name" value="ABC_PotA_N"/>
    <property type="match status" value="1"/>
</dbReference>
<dbReference type="InterPro" id="IPR050093">
    <property type="entry name" value="ABC_SmlMolc_Importer"/>
</dbReference>
<dbReference type="SMART" id="SM00382">
    <property type="entry name" value="AAA"/>
    <property type="match status" value="1"/>
</dbReference>
<evidence type="ECO:0000256" key="7">
    <source>
        <dbReference type="RuleBase" id="RU364083"/>
    </source>
</evidence>
<name>A0ABY4FMX8_9MICO</name>
<dbReference type="EC" id="7.6.2.11" evidence="7"/>
<keyword evidence="3 7" id="KW-0547">Nucleotide-binding</keyword>
<dbReference type="SUPFAM" id="SSF50331">
    <property type="entry name" value="MOP-like"/>
    <property type="match status" value="1"/>
</dbReference>
<keyword evidence="11" id="KW-1185">Reference proteome</keyword>
<evidence type="ECO:0000313" key="11">
    <source>
        <dbReference type="Proteomes" id="UP000831786"/>
    </source>
</evidence>
<feature type="domain" description="ABC transporter" evidence="9">
    <location>
        <begin position="33"/>
        <end position="263"/>
    </location>
</feature>
<dbReference type="InterPro" id="IPR027417">
    <property type="entry name" value="P-loop_NTPase"/>
</dbReference>
<keyword evidence="2 7" id="KW-1003">Cell membrane</keyword>
<dbReference type="Gene3D" id="3.40.50.300">
    <property type="entry name" value="P-loop containing nucleotide triphosphate hydrolases"/>
    <property type="match status" value="1"/>
</dbReference>
<evidence type="ECO:0000259" key="9">
    <source>
        <dbReference type="PROSITE" id="PS50893"/>
    </source>
</evidence>
<evidence type="ECO:0000256" key="8">
    <source>
        <dbReference type="SAM" id="MobiDB-lite"/>
    </source>
</evidence>
<dbReference type="Pfam" id="PF08402">
    <property type="entry name" value="TOBE_2"/>
    <property type="match status" value="1"/>
</dbReference>
<evidence type="ECO:0000256" key="1">
    <source>
        <dbReference type="ARBA" id="ARBA00022448"/>
    </source>
</evidence>
<dbReference type="InterPro" id="IPR005893">
    <property type="entry name" value="PotA-like"/>
</dbReference>
<evidence type="ECO:0000256" key="5">
    <source>
        <dbReference type="ARBA" id="ARBA00022967"/>
    </source>
</evidence>
<keyword evidence="6 7" id="KW-0472">Membrane</keyword>
<dbReference type="InterPro" id="IPR003593">
    <property type="entry name" value="AAA+_ATPase"/>
</dbReference>
<evidence type="ECO:0000313" key="10">
    <source>
        <dbReference type="EMBL" id="UOQ57594.1"/>
    </source>
</evidence>
<sequence length="392" mass="42358">MTHDDIPVPAGGAPSPGAPPAGPLPGGAGEAGISLQQVTKRYGDQAVVDRVDLTIEPGEFMTFLGPSGSGKTTTLNMIAGFTGVSEGELRIYGKPVAKLPPHKREIGMVFQNYALFPHKTVAENIAYPLQRRRIAKDEQRRMVADALGMVRMGEYGDRYPSELSGGQQQRVALARALVYEPRVLLMDEPLGALDKKLREWLQTEIKRIHREVGSTFVYVTHDQEEALSMSDRIAVFNNGRIEQVGTAEDLYEAPQTLFVGRFLGESTVLLGRGAPDGERRTAVDVAGHRIVADGQLPHDDLAILIRPENLRLEAAGAAPTAERNAIPVTILDVTYLGASRRYAVRLPDGTEGAVRLGQEARIHNLGDEVAMTWEVAAGVLLVNTGEAGESAT</sequence>
<dbReference type="InterPro" id="IPR017871">
    <property type="entry name" value="ABC_transporter-like_CS"/>
</dbReference>
<gene>
    <name evidence="7" type="primary">potA</name>
    <name evidence="10" type="ORF">MUN78_01745</name>
</gene>
<keyword evidence="5 7" id="KW-1278">Translocase</keyword>
<evidence type="ECO:0000256" key="6">
    <source>
        <dbReference type="ARBA" id="ARBA00023136"/>
    </source>
</evidence>
<dbReference type="InterPro" id="IPR008995">
    <property type="entry name" value="Mo/tungstate-bd_C_term_dom"/>
</dbReference>
<dbReference type="Proteomes" id="UP000831786">
    <property type="component" value="Chromosome"/>
</dbReference>
<reference evidence="10 11" key="1">
    <citation type="submission" date="2022-04" db="EMBL/GenBank/DDBJ databases">
        <title>Leucobacter sp. isolated from rhizosphere of garlic.</title>
        <authorList>
            <person name="Won M."/>
            <person name="Lee C.-M."/>
            <person name="Woen H.-Y."/>
            <person name="Kwon S.-W."/>
        </authorList>
    </citation>
    <scope>NUCLEOTIDE SEQUENCE [LARGE SCALE GENOMIC DNA]</scope>
    <source>
        <strain evidence="10 11">H21R-40</strain>
    </source>
</reference>
<dbReference type="InterPro" id="IPR017879">
    <property type="entry name" value="PotA_ATP-bd"/>
</dbReference>
<organism evidence="10 11">
    <name type="scientific">Leucobacter allii</name>
    <dbReference type="NCBI Taxonomy" id="2932247"/>
    <lineage>
        <taxon>Bacteria</taxon>
        <taxon>Bacillati</taxon>
        <taxon>Actinomycetota</taxon>
        <taxon>Actinomycetes</taxon>
        <taxon>Micrococcales</taxon>
        <taxon>Microbacteriaceae</taxon>
        <taxon>Leucobacter</taxon>
    </lineage>
</organism>
<evidence type="ECO:0000256" key="4">
    <source>
        <dbReference type="ARBA" id="ARBA00022840"/>
    </source>
</evidence>
<dbReference type="PROSITE" id="PS00211">
    <property type="entry name" value="ABC_TRANSPORTER_1"/>
    <property type="match status" value="1"/>
</dbReference>
<feature type="region of interest" description="Disordered" evidence="8">
    <location>
        <begin position="1"/>
        <end position="31"/>
    </location>
</feature>
<dbReference type="Pfam" id="PF00005">
    <property type="entry name" value="ABC_tran"/>
    <property type="match status" value="1"/>
</dbReference>
<evidence type="ECO:0000256" key="3">
    <source>
        <dbReference type="ARBA" id="ARBA00022741"/>
    </source>
</evidence>
<accession>A0ABY4FMX8</accession>
<protein>
    <recommendedName>
        <fullName evidence="7">Spermidine/putrescine import ATP-binding protein PotA</fullName>
        <ecNumber evidence="7">7.6.2.11</ecNumber>
    </recommendedName>
</protein>
<comment type="function">
    <text evidence="7">Part of the ABC transporter complex PotABCD involved in spermidine/putrescine import. Responsible for energy coupling to the transport system.</text>
</comment>